<dbReference type="PANTHER" id="PTHR31475">
    <property type="entry name" value="UPF0462 PROTEIN"/>
    <property type="match status" value="1"/>
</dbReference>
<dbReference type="SUPFAM" id="SSF49344">
    <property type="entry name" value="CBD9-like"/>
    <property type="match status" value="1"/>
</dbReference>
<gene>
    <name evidence="2" type="primary">D3ertd751e</name>
</gene>
<accession>A0A6F9D9T0</accession>
<comment type="similarity">
    <text evidence="1">Belongs to the UPF0462 family.</text>
</comment>
<name>A0A6F9D9T0_9ASCI</name>
<protein>
    <submittedName>
        <fullName evidence="2">UPF0462 protein C4orf33 homolog</fullName>
    </submittedName>
</protein>
<proteinExistence type="evidence at transcript level"/>
<reference evidence="2" key="1">
    <citation type="submission" date="2020-04" db="EMBL/GenBank/DDBJ databases">
        <authorList>
            <person name="Neveu A P."/>
        </authorList>
    </citation>
    <scope>NUCLEOTIDE SEQUENCE</scope>
    <source>
        <tissue evidence="2">Whole embryo</tissue>
    </source>
</reference>
<dbReference type="AlphaFoldDB" id="A0A6F9D9T0"/>
<dbReference type="PANTHER" id="PTHR31475:SF5">
    <property type="entry name" value="UPF0462 PROTEIN C4ORF33 HOMOLOG"/>
    <property type="match status" value="1"/>
</dbReference>
<organism evidence="2">
    <name type="scientific">Phallusia mammillata</name>
    <dbReference type="NCBI Taxonomy" id="59560"/>
    <lineage>
        <taxon>Eukaryota</taxon>
        <taxon>Metazoa</taxon>
        <taxon>Chordata</taxon>
        <taxon>Tunicata</taxon>
        <taxon>Ascidiacea</taxon>
        <taxon>Phlebobranchia</taxon>
        <taxon>Ascidiidae</taxon>
        <taxon>Phallusia</taxon>
    </lineage>
</organism>
<sequence length="163" mass="18694">MEFKILSSWDGDEVSHSPVEMKLTETSVGLRLAISAPFFDDPAPSGKAGDPMWMLWEYEVVELFFLNSKSGEYLELEYGPHGQHLGLLFKKWRDFWKKNLPLDFSASINRKDNTWSGSALIPWDYLPLGVDKFNAYAIHGCGDERQYEALFHVPKSKFSEPDL</sequence>
<dbReference type="EMBL" id="LR784342">
    <property type="protein sequence ID" value="CAB3236029.1"/>
    <property type="molecule type" value="mRNA"/>
</dbReference>
<evidence type="ECO:0000313" key="2">
    <source>
        <dbReference type="EMBL" id="CAB3236029.1"/>
    </source>
</evidence>
<dbReference type="Gene3D" id="2.60.40.1190">
    <property type="match status" value="1"/>
</dbReference>
<evidence type="ECO:0000256" key="1">
    <source>
        <dbReference type="ARBA" id="ARBA00038085"/>
    </source>
</evidence>